<dbReference type="AlphaFoldDB" id="A0A369WBQ7"/>
<dbReference type="Proteomes" id="UP000253759">
    <property type="component" value="Unassembled WGS sequence"/>
</dbReference>
<accession>A0A369WBQ7</accession>
<evidence type="ECO:0008006" key="3">
    <source>
        <dbReference type="Google" id="ProtNLM"/>
    </source>
</evidence>
<name>A0A369WBQ7_9HYPH</name>
<dbReference type="RefSeq" id="WP_114645088.1">
    <property type="nucleotide sequence ID" value="NZ_QQNH01000005.1"/>
</dbReference>
<gene>
    <name evidence="1" type="ORF">DVH29_05105</name>
</gene>
<comment type="caution">
    <text evidence="1">The sequence shown here is derived from an EMBL/GenBank/DDBJ whole genome shotgun (WGS) entry which is preliminary data.</text>
</comment>
<dbReference type="OrthoDB" id="7843417at2"/>
<dbReference type="Pfam" id="PF14907">
    <property type="entry name" value="NTP_transf_5"/>
    <property type="match status" value="1"/>
</dbReference>
<proteinExistence type="predicted"/>
<dbReference type="EMBL" id="QQNH01000005">
    <property type="protein sequence ID" value="RDE09541.1"/>
    <property type="molecule type" value="Genomic_DNA"/>
</dbReference>
<dbReference type="InterPro" id="IPR039498">
    <property type="entry name" value="NTP_transf_5"/>
</dbReference>
<organism evidence="1 2">
    <name type="scientific">Pelagibacterium lacus</name>
    <dbReference type="NCBI Taxonomy" id="2282655"/>
    <lineage>
        <taxon>Bacteria</taxon>
        <taxon>Pseudomonadati</taxon>
        <taxon>Pseudomonadota</taxon>
        <taxon>Alphaproteobacteria</taxon>
        <taxon>Hyphomicrobiales</taxon>
        <taxon>Devosiaceae</taxon>
        <taxon>Pelagibacterium</taxon>
    </lineage>
</organism>
<sequence length="360" mass="39900">MAAIDLRAFARLCLEAARGRDVRDLLAPHLAAGVPIGGIVELARSHRVVPLLAAPLCALGVTDPRNVRPPAYYASYHLHLRQQLLQLEQALRADGCRIVLLKGSIQLFRPLYPRSGMRQMADLDVLLDDAAPLRILAELGYRPTDEGQAMPTSLDVAPGQHDLGPFWRERDAARIEPHVLPASSQHAYLVGNIAEHATPAPGAEALYLPDPADQLILAMVHALCSDRASMHGGLFLRGIVECEMLYDALTDTQRQQAQDRLSARGGAHLWHQWRALADWCLHEDDAARRRSFGAARLIAELELRHRGHAGVLLASSANLAASFLRRDFWRSGRATAYRHRLTDRRFWARFAAKISAALRP</sequence>
<protein>
    <recommendedName>
        <fullName evidence="3">Nucleotidyltransferase family protein</fullName>
    </recommendedName>
</protein>
<keyword evidence="2" id="KW-1185">Reference proteome</keyword>
<evidence type="ECO:0000313" key="1">
    <source>
        <dbReference type="EMBL" id="RDE09541.1"/>
    </source>
</evidence>
<reference evidence="2" key="1">
    <citation type="submission" date="2018-07" db="EMBL/GenBank/DDBJ databases">
        <authorList>
            <person name="Liu B.-T."/>
            <person name="Du Z."/>
        </authorList>
    </citation>
    <scope>NUCLEOTIDE SEQUENCE [LARGE SCALE GENOMIC DNA]</scope>
    <source>
        <strain evidence="2">XYN52</strain>
    </source>
</reference>
<evidence type="ECO:0000313" key="2">
    <source>
        <dbReference type="Proteomes" id="UP000253759"/>
    </source>
</evidence>